<accession>A0A5B7ITA2</accession>
<comment type="caution">
    <text evidence="2">The sequence shown here is derived from an EMBL/GenBank/DDBJ whole genome shotgun (WGS) entry which is preliminary data.</text>
</comment>
<dbReference type="Proteomes" id="UP000324222">
    <property type="component" value="Unassembled WGS sequence"/>
</dbReference>
<organism evidence="2 3">
    <name type="scientific">Portunus trituberculatus</name>
    <name type="common">Swimming crab</name>
    <name type="synonym">Neptunus trituberculatus</name>
    <dbReference type="NCBI Taxonomy" id="210409"/>
    <lineage>
        <taxon>Eukaryota</taxon>
        <taxon>Metazoa</taxon>
        <taxon>Ecdysozoa</taxon>
        <taxon>Arthropoda</taxon>
        <taxon>Crustacea</taxon>
        <taxon>Multicrustacea</taxon>
        <taxon>Malacostraca</taxon>
        <taxon>Eumalacostraca</taxon>
        <taxon>Eucarida</taxon>
        <taxon>Decapoda</taxon>
        <taxon>Pleocyemata</taxon>
        <taxon>Brachyura</taxon>
        <taxon>Eubrachyura</taxon>
        <taxon>Portunoidea</taxon>
        <taxon>Portunidae</taxon>
        <taxon>Portuninae</taxon>
        <taxon>Portunus</taxon>
    </lineage>
</organism>
<sequence length="105" mass="11470">MSGVSEDVRNFELIYGNLNLNANDSHLIGQTVVSCVTFLDSGSEGTDRASRRRSNDRELRASGRSPENKHIIVVTVTVDQVASLVPPRSPPPPVTTPLDITMKMH</sequence>
<protein>
    <submittedName>
        <fullName evidence="2">Uncharacterized protein</fullName>
    </submittedName>
</protein>
<keyword evidence="3" id="KW-1185">Reference proteome</keyword>
<feature type="region of interest" description="Disordered" evidence="1">
    <location>
        <begin position="41"/>
        <end position="66"/>
    </location>
</feature>
<gene>
    <name evidence="2" type="ORF">E2C01_079402</name>
</gene>
<reference evidence="2 3" key="1">
    <citation type="submission" date="2019-05" db="EMBL/GenBank/DDBJ databases">
        <title>Another draft genome of Portunus trituberculatus and its Hox gene families provides insights of decapod evolution.</title>
        <authorList>
            <person name="Jeong J.-H."/>
            <person name="Song I."/>
            <person name="Kim S."/>
            <person name="Choi T."/>
            <person name="Kim D."/>
            <person name="Ryu S."/>
            <person name="Kim W."/>
        </authorList>
    </citation>
    <scope>NUCLEOTIDE SEQUENCE [LARGE SCALE GENOMIC DNA]</scope>
    <source>
        <tissue evidence="2">Muscle</tissue>
    </source>
</reference>
<proteinExistence type="predicted"/>
<dbReference type="AlphaFoldDB" id="A0A5B7ITA2"/>
<evidence type="ECO:0000313" key="2">
    <source>
        <dbReference type="EMBL" id="MPC84657.1"/>
    </source>
</evidence>
<feature type="region of interest" description="Disordered" evidence="1">
    <location>
        <begin position="84"/>
        <end position="105"/>
    </location>
</feature>
<feature type="compositionally biased region" description="Basic and acidic residues" evidence="1">
    <location>
        <begin position="45"/>
        <end position="66"/>
    </location>
</feature>
<evidence type="ECO:0000256" key="1">
    <source>
        <dbReference type="SAM" id="MobiDB-lite"/>
    </source>
</evidence>
<evidence type="ECO:0000313" key="3">
    <source>
        <dbReference type="Proteomes" id="UP000324222"/>
    </source>
</evidence>
<name>A0A5B7ITA2_PORTR</name>
<dbReference type="EMBL" id="VSRR010066046">
    <property type="protein sequence ID" value="MPC84657.1"/>
    <property type="molecule type" value="Genomic_DNA"/>
</dbReference>